<dbReference type="CDD" id="cd04496">
    <property type="entry name" value="SSB_OBF"/>
    <property type="match status" value="1"/>
</dbReference>
<dbReference type="InterPro" id="IPR012340">
    <property type="entry name" value="NA-bd_OB-fold"/>
</dbReference>
<dbReference type="Gene3D" id="2.40.50.140">
    <property type="entry name" value="Nucleic acid-binding proteins"/>
    <property type="match status" value="1"/>
</dbReference>
<accession>A0ABQ2F6J2</accession>
<feature type="compositionally biased region" description="Acidic residues" evidence="4">
    <location>
        <begin position="131"/>
        <end position="150"/>
    </location>
</feature>
<evidence type="ECO:0000256" key="2">
    <source>
        <dbReference type="PROSITE-ProRule" id="PRU00252"/>
    </source>
</evidence>
<keyword evidence="6" id="KW-1185">Reference proteome</keyword>
<dbReference type="NCBIfam" id="TIGR00621">
    <property type="entry name" value="ssb"/>
    <property type="match status" value="1"/>
</dbReference>
<keyword evidence="1 2" id="KW-0238">DNA-binding</keyword>
<reference evidence="6" key="1">
    <citation type="journal article" date="2019" name="Int. J. Syst. Evol. Microbiol.">
        <title>The Global Catalogue of Microorganisms (GCM) 10K type strain sequencing project: providing services to taxonomists for standard genome sequencing and annotation.</title>
        <authorList>
            <consortium name="The Broad Institute Genomics Platform"/>
            <consortium name="The Broad Institute Genome Sequencing Center for Infectious Disease"/>
            <person name="Wu L."/>
            <person name="Ma J."/>
        </authorList>
    </citation>
    <scope>NUCLEOTIDE SEQUENCE [LARGE SCALE GENOMIC DNA]</scope>
    <source>
        <strain evidence="6">CGMCC 1.5362</strain>
    </source>
</reference>
<protein>
    <recommendedName>
        <fullName evidence="3">Single-stranded DNA-binding protein</fullName>
    </recommendedName>
</protein>
<evidence type="ECO:0000256" key="4">
    <source>
        <dbReference type="SAM" id="MobiDB-lite"/>
    </source>
</evidence>
<dbReference type="InterPro" id="IPR011344">
    <property type="entry name" value="ssDNA-bd"/>
</dbReference>
<comment type="caution">
    <text evidence="5">The sequence shown here is derived from an EMBL/GenBank/DDBJ whole genome shotgun (WGS) entry which is preliminary data.</text>
</comment>
<proteinExistence type="predicted"/>
<sequence>MVESRMTITGNLTRDPQLRIGSRTGDPFAALAVAVNNRRLDKESGQWVTTGTTYFDVLCWGALGANALRSFSKGDPVIVHGKFRLREWTSDTGPRVNPTVDADSIGPDLTFGTAAFSRGSSTYGLDRVEEHDPDQDPSGEDGLDALADEDGVVSDEQAAVLAARGGMAEDVEDREAA</sequence>
<dbReference type="InterPro" id="IPR000424">
    <property type="entry name" value="Primosome_PriB/ssb"/>
</dbReference>
<dbReference type="Proteomes" id="UP000662111">
    <property type="component" value="Unassembled WGS sequence"/>
</dbReference>
<evidence type="ECO:0000256" key="3">
    <source>
        <dbReference type="RuleBase" id="RU000524"/>
    </source>
</evidence>
<evidence type="ECO:0000256" key="1">
    <source>
        <dbReference type="ARBA" id="ARBA00023125"/>
    </source>
</evidence>
<dbReference type="EMBL" id="BMLB01000003">
    <property type="protein sequence ID" value="GGK66175.1"/>
    <property type="molecule type" value="Genomic_DNA"/>
</dbReference>
<dbReference type="GO" id="GO:0003677">
    <property type="term" value="F:DNA binding"/>
    <property type="evidence" value="ECO:0007669"/>
    <property type="project" value="UniProtKB-KW"/>
</dbReference>
<gene>
    <name evidence="5" type="ORF">GCM10011509_13090</name>
</gene>
<dbReference type="SUPFAM" id="SSF50249">
    <property type="entry name" value="Nucleic acid-binding proteins"/>
    <property type="match status" value="1"/>
</dbReference>
<name>A0ABQ2F6J2_9MICO</name>
<dbReference type="Pfam" id="PF00436">
    <property type="entry name" value="SSB"/>
    <property type="match status" value="1"/>
</dbReference>
<feature type="region of interest" description="Disordered" evidence="4">
    <location>
        <begin position="124"/>
        <end position="150"/>
    </location>
</feature>
<evidence type="ECO:0000313" key="5">
    <source>
        <dbReference type="EMBL" id="GGK66175.1"/>
    </source>
</evidence>
<dbReference type="PROSITE" id="PS50935">
    <property type="entry name" value="SSB"/>
    <property type="match status" value="1"/>
</dbReference>
<evidence type="ECO:0000313" key="6">
    <source>
        <dbReference type="Proteomes" id="UP000662111"/>
    </source>
</evidence>
<organism evidence="5 6">
    <name type="scientific">Ornithinimicrobium pekingense</name>
    <dbReference type="NCBI Taxonomy" id="384677"/>
    <lineage>
        <taxon>Bacteria</taxon>
        <taxon>Bacillati</taxon>
        <taxon>Actinomycetota</taxon>
        <taxon>Actinomycetes</taxon>
        <taxon>Micrococcales</taxon>
        <taxon>Ornithinimicrobiaceae</taxon>
        <taxon>Ornithinimicrobium</taxon>
    </lineage>
</organism>